<protein>
    <submittedName>
        <fullName evidence="2">YeeE/YedE thiosulfate transporter family protein</fullName>
    </submittedName>
</protein>
<keyword evidence="1" id="KW-0812">Transmembrane</keyword>
<reference evidence="2" key="1">
    <citation type="submission" date="2022-08" db="EMBL/GenBank/DDBJ databases">
        <title>Novel Bdellovibrio Species Isolated from Svalbard: Designation Bdellovibrio svalbardensis.</title>
        <authorList>
            <person name="Mitchell R.J."/>
            <person name="Choi S.Y."/>
        </authorList>
    </citation>
    <scope>NUCLEOTIDE SEQUENCE</scope>
    <source>
        <strain evidence="2">PAP01</strain>
    </source>
</reference>
<evidence type="ECO:0000256" key="1">
    <source>
        <dbReference type="SAM" id="Phobius"/>
    </source>
</evidence>
<organism evidence="2 3">
    <name type="scientific">Bdellovibrio svalbardensis</name>
    <dbReference type="NCBI Taxonomy" id="2972972"/>
    <lineage>
        <taxon>Bacteria</taxon>
        <taxon>Pseudomonadati</taxon>
        <taxon>Bdellovibrionota</taxon>
        <taxon>Bdellovibrionia</taxon>
        <taxon>Bdellovibrionales</taxon>
        <taxon>Pseudobdellovibrionaceae</taxon>
        <taxon>Bdellovibrio</taxon>
    </lineage>
</organism>
<evidence type="ECO:0000313" key="3">
    <source>
        <dbReference type="Proteomes" id="UP001152321"/>
    </source>
</evidence>
<keyword evidence="3" id="KW-1185">Reference proteome</keyword>
<dbReference type="Pfam" id="PF20398">
    <property type="entry name" value="DUF6691"/>
    <property type="match status" value="1"/>
</dbReference>
<dbReference type="Proteomes" id="UP001152321">
    <property type="component" value="Unassembled WGS sequence"/>
</dbReference>
<sequence length="156" mass="16875">MKQQKHFQILAAFVVGLLFAIGLGISGMTQPQKVIGFLQLTKDWDPSLMFVMIGAIPVHALAYRLIRGRKSPLFDMKFHVPQSREITKPLIVGSALFGFGWALGGFCPGPGLASLGAGAPSAILFVIFLVAGMVLQRLYQKVAAKAAVRRSQLKPL</sequence>
<dbReference type="EMBL" id="JANRMI010000004">
    <property type="protein sequence ID" value="MDG0817763.1"/>
    <property type="molecule type" value="Genomic_DNA"/>
</dbReference>
<accession>A0ABT6DLL0</accession>
<feature type="transmembrane region" description="Helical" evidence="1">
    <location>
        <begin position="48"/>
        <end position="66"/>
    </location>
</feature>
<keyword evidence="1" id="KW-0472">Membrane</keyword>
<feature type="transmembrane region" description="Helical" evidence="1">
    <location>
        <begin position="86"/>
        <end position="106"/>
    </location>
</feature>
<keyword evidence="1" id="KW-1133">Transmembrane helix</keyword>
<comment type="caution">
    <text evidence="2">The sequence shown here is derived from an EMBL/GenBank/DDBJ whole genome shotgun (WGS) entry which is preliminary data.</text>
</comment>
<dbReference type="InterPro" id="IPR046513">
    <property type="entry name" value="DUF6691"/>
</dbReference>
<proteinExistence type="predicted"/>
<feature type="transmembrane region" description="Helical" evidence="1">
    <location>
        <begin position="112"/>
        <end position="135"/>
    </location>
</feature>
<evidence type="ECO:0000313" key="2">
    <source>
        <dbReference type="EMBL" id="MDG0817763.1"/>
    </source>
</evidence>
<dbReference type="RefSeq" id="WP_277579234.1">
    <property type="nucleotide sequence ID" value="NZ_JANRMI010000004.1"/>
</dbReference>
<gene>
    <name evidence="2" type="ORF">NWE73_15385</name>
</gene>
<feature type="transmembrane region" description="Helical" evidence="1">
    <location>
        <begin position="7"/>
        <end position="28"/>
    </location>
</feature>
<name>A0ABT6DLL0_9BACT</name>